<dbReference type="Proteomes" id="UP000202045">
    <property type="component" value="Segment"/>
</dbReference>
<proteinExistence type="predicted"/>
<name>A0A0N9S9H8_9CAUD</name>
<protein>
    <submittedName>
        <fullName evidence="1">Uncharacterized protein</fullName>
    </submittedName>
</protein>
<accession>A0A0N9S9H8</accession>
<keyword evidence="2" id="KW-1185">Reference proteome</keyword>
<organism evidence="1 2">
    <name type="scientific">Escherichia phage SUSP2</name>
    <dbReference type="NCBI Taxonomy" id="1718669"/>
    <lineage>
        <taxon>Viruses</taxon>
        <taxon>Duplodnaviria</taxon>
        <taxon>Heunggongvirae</taxon>
        <taxon>Uroviricota</taxon>
        <taxon>Caudoviricetes</taxon>
        <taxon>Andersonviridae</taxon>
        <taxon>Ounavirinae</taxon>
        <taxon>Mooglevirus</taxon>
        <taxon>Mooglevirus susp2</taxon>
        <taxon>Suspvirus SUSP2</taxon>
    </lineage>
</organism>
<dbReference type="KEGG" id="vg:26637569"/>
<sequence length="136" mass="15406">MEKTMKIWASDVGTFKYTRSGMKVRISGSKVVTLGEKVYSKFIVEVIERSPITIANNSFYVGSTYNVDGEGVFSPLGENGLDIISEHPLTREQLSGYYKSLLEKQKALHQGEANYHNNQCIKLLDKIEKAERGYYE</sequence>
<evidence type="ECO:0000313" key="2">
    <source>
        <dbReference type="Proteomes" id="UP000202045"/>
    </source>
</evidence>
<dbReference type="GeneID" id="26637569"/>
<reference evidence="1 2" key="1">
    <citation type="journal article" date="2017" name="MBio">
        <title>Novel 'Superspreader' Bacteriophages Promote Horizontal Gene Transfer by Transformation.</title>
        <authorList>
            <person name="Keen E.C."/>
            <person name="Bliskovsky V.V."/>
            <person name="Malagon F."/>
            <person name="Baker J.D."/>
            <person name="Prince J.S."/>
            <person name="Klaus J.S."/>
            <person name="Adhya S.L."/>
        </authorList>
    </citation>
    <scope>NUCLEOTIDE SEQUENCE [LARGE SCALE GENOMIC DNA]</scope>
</reference>
<dbReference type="EMBL" id="KT454806">
    <property type="protein sequence ID" value="ALH47147.1"/>
    <property type="molecule type" value="Genomic_DNA"/>
</dbReference>
<dbReference type="OrthoDB" id="15506at10239"/>
<evidence type="ECO:0000313" key="1">
    <source>
        <dbReference type="EMBL" id="ALH47147.1"/>
    </source>
</evidence>
<dbReference type="RefSeq" id="YP_009211022.1">
    <property type="nucleotide sequence ID" value="NC_028935.2"/>
</dbReference>